<evidence type="ECO:0000256" key="1">
    <source>
        <dbReference type="SAM" id="MobiDB-lite"/>
    </source>
</evidence>
<evidence type="ECO:0000313" key="3">
    <source>
        <dbReference type="Proteomes" id="UP000053989"/>
    </source>
</evidence>
<protein>
    <submittedName>
        <fullName evidence="2">Uncharacterized protein</fullName>
    </submittedName>
</protein>
<dbReference type="InParanoid" id="A0A0C3DUY9"/>
<sequence>MIVRVLLTFIQDPSDPSTFPTSLAANYQNNSTHSNIYHPSQGGHPGSYSGAPEL</sequence>
<gene>
    <name evidence="2" type="ORF">SCLCIDRAFT_1217226</name>
</gene>
<feature type="region of interest" description="Disordered" evidence="1">
    <location>
        <begin position="15"/>
        <end position="54"/>
    </location>
</feature>
<proteinExistence type="predicted"/>
<name>A0A0C3DUY9_9AGAM</name>
<dbReference type="AlphaFoldDB" id="A0A0C3DUY9"/>
<dbReference type="EMBL" id="KN822067">
    <property type="protein sequence ID" value="KIM59974.1"/>
    <property type="molecule type" value="Genomic_DNA"/>
</dbReference>
<feature type="compositionally biased region" description="Polar residues" evidence="1">
    <location>
        <begin position="15"/>
        <end position="38"/>
    </location>
</feature>
<dbReference type="HOGENOM" id="CLU_3051759_0_0_1"/>
<accession>A0A0C3DUY9</accession>
<organism evidence="2 3">
    <name type="scientific">Scleroderma citrinum Foug A</name>
    <dbReference type="NCBI Taxonomy" id="1036808"/>
    <lineage>
        <taxon>Eukaryota</taxon>
        <taxon>Fungi</taxon>
        <taxon>Dikarya</taxon>
        <taxon>Basidiomycota</taxon>
        <taxon>Agaricomycotina</taxon>
        <taxon>Agaricomycetes</taxon>
        <taxon>Agaricomycetidae</taxon>
        <taxon>Boletales</taxon>
        <taxon>Sclerodermatineae</taxon>
        <taxon>Sclerodermataceae</taxon>
        <taxon>Scleroderma</taxon>
    </lineage>
</organism>
<reference evidence="3" key="2">
    <citation type="submission" date="2015-01" db="EMBL/GenBank/DDBJ databases">
        <title>Evolutionary Origins and Diversification of the Mycorrhizal Mutualists.</title>
        <authorList>
            <consortium name="DOE Joint Genome Institute"/>
            <consortium name="Mycorrhizal Genomics Consortium"/>
            <person name="Kohler A."/>
            <person name="Kuo A."/>
            <person name="Nagy L.G."/>
            <person name="Floudas D."/>
            <person name="Copeland A."/>
            <person name="Barry K.W."/>
            <person name="Cichocki N."/>
            <person name="Veneault-Fourrey C."/>
            <person name="LaButti K."/>
            <person name="Lindquist E.A."/>
            <person name="Lipzen A."/>
            <person name="Lundell T."/>
            <person name="Morin E."/>
            <person name="Murat C."/>
            <person name="Riley R."/>
            <person name="Ohm R."/>
            <person name="Sun H."/>
            <person name="Tunlid A."/>
            <person name="Henrissat B."/>
            <person name="Grigoriev I.V."/>
            <person name="Hibbett D.S."/>
            <person name="Martin F."/>
        </authorList>
    </citation>
    <scope>NUCLEOTIDE SEQUENCE [LARGE SCALE GENOMIC DNA]</scope>
    <source>
        <strain evidence="3">Foug A</strain>
    </source>
</reference>
<dbReference type="Proteomes" id="UP000053989">
    <property type="component" value="Unassembled WGS sequence"/>
</dbReference>
<keyword evidence="3" id="KW-1185">Reference proteome</keyword>
<reference evidence="2 3" key="1">
    <citation type="submission" date="2014-04" db="EMBL/GenBank/DDBJ databases">
        <authorList>
            <consortium name="DOE Joint Genome Institute"/>
            <person name="Kuo A."/>
            <person name="Kohler A."/>
            <person name="Nagy L.G."/>
            <person name="Floudas D."/>
            <person name="Copeland A."/>
            <person name="Barry K.W."/>
            <person name="Cichocki N."/>
            <person name="Veneault-Fourrey C."/>
            <person name="LaButti K."/>
            <person name="Lindquist E.A."/>
            <person name="Lipzen A."/>
            <person name="Lundell T."/>
            <person name="Morin E."/>
            <person name="Murat C."/>
            <person name="Sun H."/>
            <person name="Tunlid A."/>
            <person name="Henrissat B."/>
            <person name="Grigoriev I.V."/>
            <person name="Hibbett D.S."/>
            <person name="Martin F."/>
            <person name="Nordberg H.P."/>
            <person name="Cantor M.N."/>
            <person name="Hua S.X."/>
        </authorList>
    </citation>
    <scope>NUCLEOTIDE SEQUENCE [LARGE SCALE GENOMIC DNA]</scope>
    <source>
        <strain evidence="2 3">Foug A</strain>
    </source>
</reference>
<evidence type="ECO:0000313" key="2">
    <source>
        <dbReference type="EMBL" id="KIM59974.1"/>
    </source>
</evidence>